<dbReference type="GO" id="GO:0003677">
    <property type="term" value="F:DNA binding"/>
    <property type="evidence" value="ECO:0007669"/>
    <property type="project" value="InterPro"/>
</dbReference>
<dbReference type="PANTHER" id="PTHR15074:SF0">
    <property type="entry name" value="METHYL-CPG-BINDING DOMAIN PROTEIN 4-LIKE PROTEIN"/>
    <property type="match status" value="1"/>
</dbReference>
<evidence type="ECO:0000256" key="2">
    <source>
        <dbReference type="ARBA" id="ARBA00023242"/>
    </source>
</evidence>
<accession>A0AAD3TGX7</accession>
<dbReference type="SUPFAM" id="SSF48150">
    <property type="entry name" value="DNA-glycosylase"/>
    <property type="match status" value="1"/>
</dbReference>
<feature type="compositionally biased region" description="Polar residues" evidence="3">
    <location>
        <begin position="66"/>
        <end position="76"/>
    </location>
</feature>
<dbReference type="Proteomes" id="UP001279734">
    <property type="component" value="Unassembled WGS sequence"/>
</dbReference>
<evidence type="ECO:0000256" key="1">
    <source>
        <dbReference type="ARBA" id="ARBA00004123"/>
    </source>
</evidence>
<feature type="compositionally biased region" description="Basic residues" evidence="3">
    <location>
        <begin position="102"/>
        <end position="114"/>
    </location>
</feature>
<dbReference type="AlphaFoldDB" id="A0AAD3TGX7"/>
<name>A0AAD3TGX7_NEPGR</name>
<dbReference type="FunFam" id="1.10.340.30:FF:000007">
    <property type="entry name" value="Methyl-CpG-binding domain protein 4"/>
    <property type="match status" value="1"/>
</dbReference>
<evidence type="ECO:0000313" key="5">
    <source>
        <dbReference type="Proteomes" id="UP001279734"/>
    </source>
</evidence>
<keyword evidence="5" id="KW-1185">Reference proteome</keyword>
<evidence type="ECO:0000256" key="3">
    <source>
        <dbReference type="SAM" id="MobiDB-lite"/>
    </source>
</evidence>
<sequence>MTMMKIRVCNRLKAHQHEQAAPVDNNHAAYLNLVVLALPFLSPSPNNGFRSKRKCKSKGRGDNSSKGRGNANTNVVSPYFRSEENISSMHGKEEEKENKTMGMKKKSMKKKERRSIRENHEFEDLCTQLQRVVSPYFQKASSSGEEKFNNELQHKQRKETISSKKCKKADQCCGMEKIVHCALKSQVQGEISPNNQKEGASVETGNEHEGNLKQALVQKVSKKKRENHRHCCRAGNDKYEAQSTWQQKIISPYFRKKVAGVHEFNYCHKEECKEKKTRNQKTRETSEQCGEMEKDVGKVVVFPNFQTEIATGPENFNNGHGEKLKQQQQEVKKQRKNKKKRSDEQDYEDDTKAVCAESERLFSPYFRNKVKNVENHHRFPKNKEDVILVKSGSFSSQKKSSCAEYGDVATAELLETGKNVVSGCRTCNAKMSCDNIMKSPLILSPHSRNVKRKRVKCESLAQLEINNSQVDVTAGNDLELSRIEISCVQGKKKKKKKNNEKQASSSDYHVSCENKDGLADACFPKNGRKDRFKDHHSGGPLISKKVSSPFQKSVKKVTLEEEEYKTEFEIHERETHRSSLIEFEELLSKFAFEGGGKVSGQMYSNSQIKGDGKINGPNAKQGEKEKRGIANRALTAKEKLAEAYRRKAPDNTWKPPRSPFNLLQEDHVHDPWRVLVICMLLNITTGPQVRKVLSNLFALCPDAPTAADFDTMEIERVIQSLGLQKKRAAMIQRFSREYMSDGWTHVTQLHGVGKYAADAYAIFCTGMWNQVTPNDHMLNYYWKFLKKRTLKLVSL</sequence>
<evidence type="ECO:0008006" key="6">
    <source>
        <dbReference type="Google" id="ProtNLM"/>
    </source>
</evidence>
<organism evidence="4 5">
    <name type="scientific">Nepenthes gracilis</name>
    <name type="common">Slender pitcher plant</name>
    <dbReference type="NCBI Taxonomy" id="150966"/>
    <lineage>
        <taxon>Eukaryota</taxon>
        <taxon>Viridiplantae</taxon>
        <taxon>Streptophyta</taxon>
        <taxon>Embryophyta</taxon>
        <taxon>Tracheophyta</taxon>
        <taxon>Spermatophyta</taxon>
        <taxon>Magnoliopsida</taxon>
        <taxon>eudicotyledons</taxon>
        <taxon>Gunneridae</taxon>
        <taxon>Pentapetalae</taxon>
        <taxon>Caryophyllales</taxon>
        <taxon>Nepenthaceae</taxon>
        <taxon>Nepenthes</taxon>
    </lineage>
</organism>
<feature type="region of interest" description="Disordered" evidence="3">
    <location>
        <begin position="310"/>
        <end position="351"/>
    </location>
</feature>
<keyword evidence="2" id="KW-0539">Nucleus</keyword>
<gene>
    <name evidence="4" type="ORF">Nepgr_030832</name>
</gene>
<reference evidence="4" key="1">
    <citation type="submission" date="2023-05" db="EMBL/GenBank/DDBJ databases">
        <title>Nepenthes gracilis genome sequencing.</title>
        <authorList>
            <person name="Fukushima K."/>
        </authorList>
    </citation>
    <scope>NUCLEOTIDE SEQUENCE</scope>
    <source>
        <strain evidence="4">SING2019-196</strain>
    </source>
</reference>
<dbReference type="InterPro" id="IPR011257">
    <property type="entry name" value="DNA_glycosylase"/>
</dbReference>
<dbReference type="GO" id="GO:0003824">
    <property type="term" value="F:catalytic activity"/>
    <property type="evidence" value="ECO:0007669"/>
    <property type="project" value="InterPro"/>
</dbReference>
<comment type="caution">
    <text evidence="4">The sequence shown here is derived from an EMBL/GenBank/DDBJ whole genome shotgun (WGS) entry which is preliminary data.</text>
</comment>
<dbReference type="InterPro" id="IPR045138">
    <property type="entry name" value="MeCP2/MBD4"/>
</dbReference>
<dbReference type="GO" id="GO:0006281">
    <property type="term" value="P:DNA repair"/>
    <property type="evidence" value="ECO:0007669"/>
    <property type="project" value="InterPro"/>
</dbReference>
<proteinExistence type="predicted"/>
<dbReference type="Gene3D" id="1.10.340.30">
    <property type="entry name" value="Hypothetical protein, domain 2"/>
    <property type="match status" value="1"/>
</dbReference>
<comment type="subcellular location">
    <subcellularLocation>
        <location evidence="1">Nucleus</location>
    </subcellularLocation>
</comment>
<dbReference type="GO" id="GO:0005634">
    <property type="term" value="C:nucleus"/>
    <property type="evidence" value="ECO:0007669"/>
    <property type="project" value="UniProtKB-SubCell"/>
</dbReference>
<dbReference type="EMBL" id="BSYO01000035">
    <property type="protein sequence ID" value="GMH28989.1"/>
    <property type="molecule type" value="Genomic_DNA"/>
</dbReference>
<evidence type="ECO:0000313" key="4">
    <source>
        <dbReference type="EMBL" id="GMH28989.1"/>
    </source>
</evidence>
<feature type="compositionally biased region" description="Basic and acidic residues" evidence="3">
    <location>
        <begin position="90"/>
        <end position="99"/>
    </location>
</feature>
<dbReference type="PANTHER" id="PTHR15074">
    <property type="entry name" value="METHYL-CPG-BINDING PROTEIN"/>
    <property type="match status" value="1"/>
</dbReference>
<feature type="region of interest" description="Disordered" evidence="3">
    <location>
        <begin position="47"/>
        <end position="116"/>
    </location>
</feature>
<protein>
    <recommendedName>
        <fullName evidence="6">HhH-GPD domain-containing protein</fullName>
    </recommendedName>
</protein>